<feature type="compositionally biased region" description="Polar residues" evidence="1">
    <location>
        <begin position="310"/>
        <end position="327"/>
    </location>
</feature>
<reference evidence="4" key="1">
    <citation type="submission" date="2025-05" db="UniProtKB">
        <authorList>
            <consortium name="Ensembl"/>
        </authorList>
    </citation>
    <scope>IDENTIFICATION</scope>
</reference>
<organism evidence="4 5">
    <name type="scientific">Cyprinus carpio</name>
    <name type="common">Common carp</name>
    <dbReference type="NCBI Taxonomy" id="7962"/>
    <lineage>
        <taxon>Eukaryota</taxon>
        <taxon>Metazoa</taxon>
        <taxon>Chordata</taxon>
        <taxon>Craniata</taxon>
        <taxon>Vertebrata</taxon>
        <taxon>Euteleostomi</taxon>
        <taxon>Actinopterygii</taxon>
        <taxon>Neopterygii</taxon>
        <taxon>Teleostei</taxon>
        <taxon>Ostariophysi</taxon>
        <taxon>Cypriniformes</taxon>
        <taxon>Cyprinidae</taxon>
        <taxon>Cyprininae</taxon>
        <taxon>Cyprinus</taxon>
    </lineage>
</organism>
<proteinExistence type="predicted"/>
<dbReference type="Ensembl" id="ENSCCRT00015053133.1">
    <property type="protein sequence ID" value="ENSCCRP00015051401.1"/>
    <property type="gene ID" value="ENSCCRG00015021256.1"/>
</dbReference>
<dbReference type="InterPro" id="IPR032071">
    <property type="entry name" value="DUF4806"/>
</dbReference>
<feature type="compositionally biased region" description="Basic and acidic residues" evidence="1">
    <location>
        <begin position="601"/>
        <end position="613"/>
    </location>
</feature>
<feature type="region of interest" description="Disordered" evidence="1">
    <location>
        <begin position="404"/>
        <end position="423"/>
    </location>
</feature>
<keyword evidence="2" id="KW-1133">Transmembrane helix</keyword>
<dbReference type="Pfam" id="PF16064">
    <property type="entry name" value="DUF4806"/>
    <property type="match status" value="1"/>
</dbReference>
<name>A0A8C1VFU9_CYPCA</name>
<accession>A0A8C1VFU9</accession>
<feature type="region of interest" description="Disordered" evidence="1">
    <location>
        <begin position="601"/>
        <end position="627"/>
    </location>
</feature>
<evidence type="ECO:0000256" key="1">
    <source>
        <dbReference type="SAM" id="MobiDB-lite"/>
    </source>
</evidence>
<dbReference type="PANTHER" id="PTHR34153">
    <property type="entry name" value="SI:CH211-262H13.3-RELATED-RELATED"/>
    <property type="match status" value="1"/>
</dbReference>
<dbReference type="AlphaFoldDB" id="A0A8C1VFU9"/>
<feature type="compositionally biased region" description="Polar residues" evidence="1">
    <location>
        <begin position="225"/>
        <end position="236"/>
    </location>
</feature>
<protein>
    <recommendedName>
        <fullName evidence="3">DUF4806 domain-containing protein</fullName>
    </recommendedName>
</protein>
<sequence length="627" mass="71684">MANSGLKALTFHDLTKLLIQTSFRATVVSYIGKSGIVEAYSMLILFYFLFFLQDCAWARKLDRLLTMYHIVIFEKTNEVEVVPSNWVKENECMWPPNKVDVVKATKNKEQPGEGWTPHRVRIIFTSSKYYFIDCVLKCFREDSPIKPKRRRMPKNLLFPGEDEDEEISVDQSKDNAKKRKEELPRAPKIFHSFSSDSQRMQKTGSTQKSVLAKSKPTKFLPNIPPNSQSHHTSNVPKRTHTHSDQSRRNHATADPLERNRINPDPLQRSRTSNQLQRFHTSCTSPNLSDNDCTPPDLLQRCHASPDSRPRNSATTEPFQKVQTSSDPLRSGHKTSDAVQRGRNSPDPLQRSHTTAEPFQKVHTSPDPLQRNHANADPLQRSNTSPDLLQRSCISPDLFEIDYTLPDPFQRSHSPPDPLQRSCISPDRRQRGIVYHQPQGLLRHQAVLDTSLLRNILTNQEIMMDQMKIIYRTVQGLKSVSEEDIGLEANLLPVADLQSLQNLEERLRKFPDFQKQLISMLAMKGGTDTRDGVWRIMTATITNSLAKNINMRGVNGKISFKSLQLRNIVLAAVRKNRLTQHATDQEIESTIQRWLQLAPDRDGGRRERLRKKEAQIGSLSPTHAHSDV</sequence>
<feature type="transmembrane region" description="Helical" evidence="2">
    <location>
        <begin position="39"/>
        <end position="58"/>
    </location>
</feature>
<dbReference type="Proteomes" id="UP000694700">
    <property type="component" value="Unplaced"/>
</dbReference>
<evidence type="ECO:0000256" key="2">
    <source>
        <dbReference type="SAM" id="Phobius"/>
    </source>
</evidence>
<dbReference type="Ensembl" id="ENSCCRT00015053135.1">
    <property type="protein sequence ID" value="ENSCCRP00015051403.1"/>
    <property type="gene ID" value="ENSCCRG00015021256.1"/>
</dbReference>
<feature type="domain" description="DUF4806" evidence="3">
    <location>
        <begin position="491"/>
        <end position="564"/>
    </location>
</feature>
<feature type="region of interest" description="Disordered" evidence="1">
    <location>
        <begin position="150"/>
        <end position="389"/>
    </location>
</feature>
<feature type="compositionally biased region" description="Polar residues" evidence="1">
    <location>
        <begin position="616"/>
        <end position="627"/>
    </location>
</feature>
<feature type="compositionally biased region" description="Basic and acidic residues" evidence="1">
    <location>
        <begin position="171"/>
        <end position="185"/>
    </location>
</feature>
<feature type="compositionally biased region" description="Polar residues" evidence="1">
    <location>
        <begin position="192"/>
        <end position="209"/>
    </location>
</feature>
<evidence type="ECO:0000313" key="4">
    <source>
        <dbReference type="Ensembl" id="ENSCCRP00015051403.1"/>
    </source>
</evidence>
<feature type="compositionally biased region" description="Polar residues" evidence="1">
    <location>
        <begin position="268"/>
        <end position="291"/>
    </location>
</feature>
<keyword evidence="2" id="KW-0812">Transmembrane</keyword>
<keyword evidence="2" id="KW-0472">Membrane</keyword>
<evidence type="ECO:0000259" key="3">
    <source>
        <dbReference type="Pfam" id="PF16064"/>
    </source>
</evidence>
<dbReference type="PANTHER" id="PTHR34153:SF2">
    <property type="entry name" value="SI:CH211-262H13.3-RELATED"/>
    <property type="match status" value="1"/>
</dbReference>
<evidence type="ECO:0000313" key="5">
    <source>
        <dbReference type="Proteomes" id="UP000694700"/>
    </source>
</evidence>